<keyword evidence="7" id="KW-0067">ATP-binding</keyword>
<dbReference type="OMA" id="PFHHEAN"/>
<dbReference type="SUPFAM" id="SSF54368">
    <property type="entry name" value="Glutamine synthetase, N-terminal domain"/>
    <property type="match status" value="1"/>
</dbReference>
<sequence>MGSEWRWNRKLHSHYVHELPVSKVLVEYIFVDDDDVMVHSKCRTFEFEPEKPEDCPVWRIAINFPVENRFLKPVALYKDPFRRGPHKLLLCDVYNDDWTPSVRNFRKSCNETMSLQEVKSAEPWFGLEQEYTLCNVHGHPIGWPPSYQPQPFDPFHHEANGTTKAYGRDMYEAHLFAALYAGCNISGGNAEAFPGQWEFQVGPSEGVKAADDLWVARYILYRLSEEFGLVVSLAPKPVPGVRIGACGGHVNVSTKAMRADGGMTHIEAAIKQLEKSHLQFLGICDPSGGRDNVSRLQGWFCTAPYRDFRWGVEDRNASIRIPRLVADDGKGFLEDRRPASNFDPYLVTDALMRIILLGETTVWNPYASIEGDHRGTSTDLNASVRQMAIV</sequence>
<dbReference type="STRING" id="400727.A0A2T7NKP3"/>
<dbReference type="SUPFAM" id="SSF55931">
    <property type="entry name" value="Glutamine synthetase/guanido kinase"/>
    <property type="match status" value="1"/>
</dbReference>
<dbReference type="OrthoDB" id="1936100at2759"/>
<dbReference type="FunFam" id="3.30.590.10:FF:000011">
    <property type="entry name" value="Glutamine synthetase"/>
    <property type="match status" value="1"/>
</dbReference>
<keyword evidence="5" id="KW-0436">Ligase</keyword>
<keyword evidence="4" id="KW-0963">Cytoplasm</keyword>
<evidence type="ECO:0000313" key="11">
    <source>
        <dbReference type="EMBL" id="PVD21738.1"/>
    </source>
</evidence>
<dbReference type="AlphaFoldDB" id="A0A2T7NKP3"/>
<name>A0A2T7NKP3_POMCA</name>
<evidence type="ECO:0000256" key="5">
    <source>
        <dbReference type="ARBA" id="ARBA00022598"/>
    </source>
</evidence>
<dbReference type="EC" id="6.3.1.2" evidence="3"/>
<dbReference type="GO" id="GO:0005737">
    <property type="term" value="C:cytoplasm"/>
    <property type="evidence" value="ECO:0007669"/>
    <property type="project" value="UniProtKB-SubCell"/>
</dbReference>
<proteinExistence type="inferred from homology"/>
<dbReference type="InterPro" id="IPR050292">
    <property type="entry name" value="Glutamine_Synthetase"/>
</dbReference>
<reference evidence="11 12" key="1">
    <citation type="submission" date="2018-04" db="EMBL/GenBank/DDBJ databases">
        <title>The genome of golden apple snail Pomacea canaliculata provides insight into stress tolerance and invasive adaptation.</title>
        <authorList>
            <person name="Liu C."/>
            <person name="Liu B."/>
            <person name="Ren Y."/>
            <person name="Zhang Y."/>
            <person name="Wang H."/>
            <person name="Li S."/>
            <person name="Jiang F."/>
            <person name="Yin L."/>
            <person name="Zhang G."/>
            <person name="Qian W."/>
            <person name="Fan W."/>
        </authorList>
    </citation>
    <scope>NUCLEOTIDE SEQUENCE [LARGE SCALE GENOMIC DNA]</scope>
    <source>
        <strain evidence="11">SZHN2017</strain>
        <tissue evidence="11">Muscle</tissue>
    </source>
</reference>
<keyword evidence="6" id="KW-0547">Nucleotide-binding</keyword>
<comment type="subcellular location">
    <subcellularLocation>
        <location evidence="1">Cytoplasm</location>
    </subcellularLocation>
</comment>
<evidence type="ECO:0000256" key="9">
    <source>
        <dbReference type="RuleBase" id="RU000384"/>
    </source>
</evidence>
<dbReference type="EMBL" id="PZQS01000011">
    <property type="protein sequence ID" value="PVD21738.1"/>
    <property type="molecule type" value="Genomic_DNA"/>
</dbReference>
<dbReference type="GO" id="GO:0005524">
    <property type="term" value="F:ATP binding"/>
    <property type="evidence" value="ECO:0007669"/>
    <property type="project" value="UniProtKB-KW"/>
</dbReference>
<evidence type="ECO:0000313" key="12">
    <source>
        <dbReference type="Proteomes" id="UP000245119"/>
    </source>
</evidence>
<gene>
    <name evidence="11" type="ORF">C0Q70_17538</name>
</gene>
<keyword evidence="12" id="KW-1185">Reference proteome</keyword>
<dbReference type="Pfam" id="PF00120">
    <property type="entry name" value="Gln-synt_C"/>
    <property type="match status" value="1"/>
</dbReference>
<dbReference type="Gene3D" id="3.30.590.10">
    <property type="entry name" value="Glutamine synthetase/guanido kinase, catalytic domain"/>
    <property type="match status" value="1"/>
</dbReference>
<dbReference type="Gene3D" id="3.10.20.70">
    <property type="entry name" value="Glutamine synthetase, N-terminal domain"/>
    <property type="match status" value="1"/>
</dbReference>
<dbReference type="GO" id="GO:0004356">
    <property type="term" value="F:glutamine synthetase activity"/>
    <property type="evidence" value="ECO:0007669"/>
    <property type="project" value="UniProtKB-EC"/>
</dbReference>
<comment type="caution">
    <text evidence="11">The sequence shown here is derived from an EMBL/GenBank/DDBJ whole genome shotgun (WGS) entry which is preliminary data.</text>
</comment>
<evidence type="ECO:0000256" key="7">
    <source>
        <dbReference type="ARBA" id="ARBA00022840"/>
    </source>
</evidence>
<evidence type="ECO:0000256" key="1">
    <source>
        <dbReference type="ARBA" id="ARBA00004496"/>
    </source>
</evidence>
<evidence type="ECO:0000256" key="4">
    <source>
        <dbReference type="ARBA" id="ARBA00022490"/>
    </source>
</evidence>
<dbReference type="InterPro" id="IPR036651">
    <property type="entry name" value="Gln_synt_N_sf"/>
</dbReference>
<evidence type="ECO:0000256" key="2">
    <source>
        <dbReference type="ARBA" id="ARBA00009897"/>
    </source>
</evidence>
<evidence type="ECO:0000256" key="8">
    <source>
        <dbReference type="PROSITE-ProRule" id="PRU01331"/>
    </source>
</evidence>
<dbReference type="InterPro" id="IPR008146">
    <property type="entry name" value="Gln_synth_cat_dom"/>
</dbReference>
<feature type="domain" description="GS catalytic" evidence="10">
    <location>
        <begin position="102"/>
        <end position="390"/>
    </location>
</feature>
<dbReference type="PANTHER" id="PTHR20852:SF57">
    <property type="entry name" value="GLUTAMINE SYNTHETASE 2 CYTOPLASMIC"/>
    <property type="match status" value="1"/>
</dbReference>
<evidence type="ECO:0000256" key="3">
    <source>
        <dbReference type="ARBA" id="ARBA00012937"/>
    </source>
</evidence>
<dbReference type="GO" id="GO:0006542">
    <property type="term" value="P:glutamine biosynthetic process"/>
    <property type="evidence" value="ECO:0007669"/>
    <property type="project" value="InterPro"/>
</dbReference>
<comment type="similarity">
    <text evidence="2 8 9">Belongs to the glutamine synthetase family.</text>
</comment>
<organism evidence="11 12">
    <name type="scientific">Pomacea canaliculata</name>
    <name type="common">Golden apple snail</name>
    <dbReference type="NCBI Taxonomy" id="400727"/>
    <lineage>
        <taxon>Eukaryota</taxon>
        <taxon>Metazoa</taxon>
        <taxon>Spiralia</taxon>
        <taxon>Lophotrochozoa</taxon>
        <taxon>Mollusca</taxon>
        <taxon>Gastropoda</taxon>
        <taxon>Caenogastropoda</taxon>
        <taxon>Architaenioglossa</taxon>
        <taxon>Ampullarioidea</taxon>
        <taxon>Ampullariidae</taxon>
        <taxon>Pomacea</taxon>
    </lineage>
</organism>
<accession>A0A2T7NKP3</accession>
<protein>
    <recommendedName>
        <fullName evidence="3">glutamine synthetase</fullName>
        <ecNumber evidence="3">6.3.1.2</ecNumber>
    </recommendedName>
</protein>
<dbReference type="Proteomes" id="UP000245119">
    <property type="component" value="Linkage Group LG11"/>
</dbReference>
<evidence type="ECO:0000259" key="10">
    <source>
        <dbReference type="PROSITE" id="PS51987"/>
    </source>
</evidence>
<dbReference type="PROSITE" id="PS51987">
    <property type="entry name" value="GS_CATALYTIC"/>
    <property type="match status" value="1"/>
</dbReference>
<evidence type="ECO:0000256" key="6">
    <source>
        <dbReference type="ARBA" id="ARBA00022741"/>
    </source>
</evidence>
<dbReference type="InterPro" id="IPR014746">
    <property type="entry name" value="Gln_synth/guanido_kin_cat_dom"/>
</dbReference>
<dbReference type="SMART" id="SM01230">
    <property type="entry name" value="Gln-synt_C"/>
    <property type="match status" value="1"/>
</dbReference>
<dbReference type="PANTHER" id="PTHR20852">
    <property type="entry name" value="GLUTAMINE SYNTHETASE"/>
    <property type="match status" value="1"/>
</dbReference>